<dbReference type="Proteomes" id="UP000215367">
    <property type="component" value="Unassembled WGS sequence"/>
</dbReference>
<dbReference type="GO" id="GO:0000976">
    <property type="term" value="F:transcription cis-regulatory region binding"/>
    <property type="evidence" value="ECO:0007669"/>
    <property type="project" value="TreeGrafter"/>
</dbReference>
<reference evidence="6 7" key="1">
    <citation type="submission" date="2017-07" db="EMBL/GenBank/DDBJ databases">
        <title>Whole genome sequence of Azospirillum brasilense 2A1, a potential biofertilizer strain.</title>
        <authorList>
            <person name="Fontana C.A."/>
            <person name="Toffoli L.M."/>
            <person name="Salazar S.M."/>
            <person name="Puglisi E."/>
            <person name="Pedraza R."/>
            <person name="Bassi D."/>
            <person name="Cocconcelli P.S."/>
        </authorList>
    </citation>
    <scope>NUCLEOTIDE SEQUENCE [LARGE SCALE GENOMIC DNA]</scope>
    <source>
        <strain evidence="6 7">2A1</strain>
        <plasmid evidence="6">unnamed</plasmid>
    </source>
</reference>
<accession>A0A235H3L1</accession>
<feature type="compositionally biased region" description="Low complexity" evidence="4">
    <location>
        <begin position="31"/>
        <end position="50"/>
    </location>
</feature>
<dbReference type="InterPro" id="IPR010982">
    <property type="entry name" value="Lambda_DNA-bd_dom_sf"/>
</dbReference>
<keyword evidence="6" id="KW-0614">Plasmid</keyword>
<dbReference type="Gene3D" id="3.40.50.2300">
    <property type="match status" value="2"/>
</dbReference>
<keyword evidence="1" id="KW-0805">Transcription regulation</keyword>
<dbReference type="CDD" id="cd01392">
    <property type="entry name" value="HTH_LacI"/>
    <property type="match status" value="1"/>
</dbReference>
<dbReference type="InterPro" id="IPR028082">
    <property type="entry name" value="Peripla_BP_I"/>
</dbReference>
<evidence type="ECO:0000256" key="2">
    <source>
        <dbReference type="ARBA" id="ARBA00023125"/>
    </source>
</evidence>
<evidence type="ECO:0000313" key="7">
    <source>
        <dbReference type="Proteomes" id="UP000215367"/>
    </source>
</evidence>
<protein>
    <submittedName>
        <fullName evidence="6">Transcriptional regulator</fullName>
    </submittedName>
</protein>
<feature type="region of interest" description="Disordered" evidence="4">
    <location>
        <begin position="20"/>
        <end position="53"/>
    </location>
</feature>
<dbReference type="CDD" id="cd01575">
    <property type="entry name" value="PBP1_GntR"/>
    <property type="match status" value="1"/>
</dbReference>
<proteinExistence type="predicted"/>
<keyword evidence="2" id="KW-0238">DNA-binding</keyword>
<dbReference type="PANTHER" id="PTHR30146">
    <property type="entry name" value="LACI-RELATED TRANSCRIPTIONAL REPRESSOR"/>
    <property type="match status" value="1"/>
</dbReference>
<sequence length="375" mass="40322">MFAILSLSLRAGSVHVSDALSASAKRKSGKKSPTSKPKGASRSSSRSSGSVTQEEVARLAGVAPITVSRVINRPDLVTRETLEHVRDVIARTGYVPNLLAGGLASKRSRLVAAIVPTIGNSIFAEAVECFTDRLGEAGYKVMLGLSGYPASREDELLATVLSRRPDAIFLTGINHSAETRQRLLATKVPVVETWDYTPTPIDMLVGFSHEKLGRAVGEYLLDKGYKRFGLVWATDERATVRRKGFEAALANRGITDIQIATVQAPGNLKRGREGLAQLLSAETHPQVVFCSSDALAHGVLTEAQARGLSIPQELAIIGFGDLEFAPYTFPPLSTVRIDRRAIGLRAAEAILARLEGKPVEKVVDLGFEVIERGTT</sequence>
<evidence type="ECO:0000313" key="6">
    <source>
        <dbReference type="EMBL" id="OYD80406.1"/>
    </source>
</evidence>
<keyword evidence="3" id="KW-0804">Transcription</keyword>
<dbReference type="Pfam" id="PF00356">
    <property type="entry name" value="LacI"/>
    <property type="match status" value="1"/>
</dbReference>
<dbReference type="Pfam" id="PF13377">
    <property type="entry name" value="Peripla_BP_3"/>
    <property type="match status" value="1"/>
</dbReference>
<feature type="domain" description="HTH lacI-type" evidence="5">
    <location>
        <begin position="51"/>
        <end position="105"/>
    </location>
</feature>
<dbReference type="PANTHER" id="PTHR30146:SF33">
    <property type="entry name" value="TRANSCRIPTIONAL REGULATOR"/>
    <property type="match status" value="1"/>
</dbReference>
<dbReference type="SUPFAM" id="SSF47413">
    <property type="entry name" value="lambda repressor-like DNA-binding domains"/>
    <property type="match status" value="1"/>
</dbReference>
<gene>
    <name evidence="6" type="ORF">CHT98_31355</name>
</gene>
<dbReference type="AlphaFoldDB" id="A0A235H3L1"/>
<dbReference type="InterPro" id="IPR000843">
    <property type="entry name" value="HTH_LacI"/>
</dbReference>
<name>A0A235H3L1_AZOBR</name>
<dbReference type="SMART" id="SM00354">
    <property type="entry name" value="HTH_LACI"/>
    <property type="match status" value="1"/>
</dbReference>
<dbReference type="Gene3D" id="1.10.260.40">
    <property type="entry name" value="lambda repressor-like DNA-binding domains"/>
    <property type="match status" value="1"/>
</dbReference>
<evidence type="ECO:0000256" key="1">
    <source>
        <dbReference type="ARBA" id="ARBA00023015"/>
    </source>
</evidence>
<evidence type="ECO:0000256" key="3">
    <source>
        <dbReference type="ARBA" id="ARBA00023163"/>
    </source>
</evidence>
<dbReference type="PROSITE" id="PS50932">
    <property type="entry name" value="HTH_LACI_2"/>
    <property type="match status" value="1"/>
</dbReference>
<dbReference type="EMBL" id="NOWT01000057">
    <property type="protein sequence ID" value="OYD80406.1"/>
    <property type="molecule type" value="Genomic_DNA"/>
</dbReference>
<dbReference type="SUPFAM" id="SSF53822">
    <property type="entry name" value="Periplasmic binding protein-like I"/>
    <property type="match status" value="1"/>
</dbReference>
<geneLocation type="plasmid" evidence="6">
    <name>unnamed</name>
</geneLocation>
<organism evidence="6 7">
    <name type="scientific">Azospirillum brasilense</name>
    <dbReference type="NCBI Taxonomy" id="192"/>
    <lineage>
        <taxon>Bacteria</taxon>
        <taxon>Pseudomonadati</taxon>
        <taxon>Pseudomonadota</taxon>
        <taxon>Alphaproteobacteria</taxon>
        <taxon>Rhodospirillales</taxon>
        <taxon>Azospirillaceae</taxon>
        <taxon>Azospirillum</taxon>
    </lineage>
</organism>
<evidence type="ECO:0000259" key="5">
    <source>
        <dbReference type="PROSITE" id="PS50932"/>
    </source>
</evidence>
<dbReference type="GO" id="GO:0003700">
    <property type="term" value="F:DNA-binding transcription factor activity"/>
    <property type="evidence" value="ECO:0007669"/>
    <property type="project" value="TreeGrafter"/>
</dbReference>
<comment type="caution">
    <text evidence="6">The sequence shown here is derived from an EMBL/GenBank/DDBJ whole genome shotgun (WGS) entry which is preliminary data.</text>
</comment>
<dbReference type="InterPro" id="IPR046335">
    <property type="entry name" value="LacI/GalR-like_sensor"/>
</dbReference>
<evidence type="ECO:0000256" key="4">
    <source>
        <dbReference type="SAM" id="MobiDB-lite"/>
    </source>
</evidence>